<dbReference type="EMBL" id="PFEU01000010">
    <property type="protein sequence ID" value="PJE76809.1"/>
    <property type="molecule type" value="Genomic_DNA"/>
</dbReference>
<dbReference type="InterPro" id="IPR011009">
    <property type="entry name" value="Kinase-like_dom_sf"/>
</dbReference>
<feature type="domain" description="Protein kinase" evidence="6">
    <location>
        <begin position="22"/>
        <end position="274"/>
    </location>
</feature>
<dbReference type="SUPFAM" id="SSF56112">
    <property type="entry name" value="Protein kinase-like (PK-like)"/>
    <property type="match status" value="1"/>
</dbReference>
<dbReference type="PANTHER" id="PTHR43289">
    <property type="entry name" value="MITOGEN-ACTIVATED PROTEIN KINASE KINASE KINASE 20-RELATED"/>
    <property type="match status" value="1"/>
</dbReference>
<dbReference type="PROSITE" id="PS00108">
    <property type="entry name" value="PROTEIN_KINASE_ST"/>
    <property type="match status" value="1"/>
</dbReference>
<name>A0A2M8LH86_9BACT</name>
<dbReference type="InterPro" id="IPR000719">
    <property type="entry name" value="Prot_kinase_dom"/>
</dbReference>
<keyword evidence="3" id="KW-0418">Kinase</keyword>
<evidence type="ECO:0000259" key="6">
    <source>
        <dbReference type="PROSITE" id="PS50011"/>
    </source>
</evidence>
<gene>
    <name evidence="7" type="ORF">COV05_02465</name>
</gene>
<dbReference type="CDD" id="cd14014">
    <property type="entry name" value="STKc_PknB_like"/>
    <property type="match status" value="1"/>
</dbReference>
<comment type="caution">
    <text evidence="7">The sequence shown here is derived from an EMBL/GenBank/DDBJ whole genome shotgun (WGS) entry which is preliminary data.</text>
</comment>
<evidence type="ECO:0000256" key="4">
    <source>
        <dbReference type="ARBA" id="ARBA00022840"/>
    </source>
</evidence>
<evidence type="ECO:0000256" key="2">
    <source>
        <dbReference type="ARBA" id="ARBA00022741"/>
    </source>
</evidence>
<dbReference type="Proteomes" id="UP000231436">
    <property type="component" value="Unassembled WGS sequence"/>
</dbReference>
<proteinExistence type="predicted"/>
<evidence type="ECO:0000256" key="5">
    <source>
        <dbReference type="SAM" id="Phobius"/>
    </source>
</evidence>
<reference evidence="8" key="1">
    <citation type="submission" date="2017-09" db="EMBL/GenBank/DDBJ databases">
        <title>Depth-based differentiation of microbial function through sediment-hosted aquifers and enrichment of novel symbionts in the deep terrestrial subsurface.</title>
        <authorList>
            <person name="Probst A.J."/>
            <person name="Ladd B."/>
            <person name="Jarett J.K."/>
            <person name="Geller-Mcgrath D.E."/>
            <person name="Sieber C.M.K."/>
            <person name="Emerson J.B."/>
            <person name="Anantharaman K."/>
            <person name="Thomas B.C."/>
            <person name="Malmstrom R."/>
            <person name="Stieglmeier M."/>
            <person name="Klingl A."/>
            <person name="Woyke T."/>
            <person name="Ryan C.M."/>
            <person name="Banfield J.F."/>
        </authorList>
    </citation>
    <scope>NUCLEOTIDE SEQUENCE [LARGE SCALE GENOMIC DNA]</scope>
</reference>
<sequence>MTVHNREVLNAVEALLAPLKVWKLQRILGAGGAGYVLDVRHTVLDSRRAMKFIHATLLRSRVMRDRFETEARIAYKLDHPNLVKAHEMGVVGDTPYIVMDLVTGGSLEDHLNTNGKMPPRQAVQVIIATLRGLQAAHDQGVVHRDMKPQNLLFTEMGIPKIIDFGIARVMDATRGHTRAGSTMGTWAYMSPEQLHGEVDLIDHRSDIHAVGVTLYVMLTLGNLGQSAFHEQLREHPERLDGISEVLQSVIRKATAKNREDRFETAASMADELELRIKLGEIPVDPPDTPKLGSAMAKKALEEAVDAPDPQIPRVGGTLQPAHTRAQEGHEPPVDEDGDIQFAFASEVPLLAQADGTWSSLDEGGGAEDVASALAQSKRRLMRMVASVVIVLLLLAGGGIWYATRAPMPEPVVEVAEVTLEPEPIPDLVLPEPEPEPEVVAEVVVPKAKVTVAPKVTTTPKVVVTPPAPDPEVTVSSKAQVRLILVGDTTVSVTLVGDGGSYALTNGSREVPQGTYRVSVTMPGRDDVQTGSLTVTPGLTTLKCDARFKKCTGLQ</sequence>
<dbReference type="Gene3D" id="1.10.510.10">
    <property type="entry name" value="Transferase(Phosphotransferase) domain 1"/>
    <property type="match status" value="1"/>
</dbReference>
<dbReference type="PANTHER" id="PTHR43289:SF6">
    <property type="entry name" value="SERINE_THREONINE-PROTEIN KINASE NEKL-3"/>
    <property type="match status" value="1"/>
</dbReference>
<organism evidence="7 8">
    <name type="scientific">Candidatus Uhrbacteria bacterium CG10_big_fil_rev_8_21_14_0_10_48_16</name>
    <dbReference type="NCBI Taxonomy" id="1975038"/>
    <lineage>
        <taxon>Bacteria</taxon>
        <taxon>Candidatus Uhriibacteriota</taxon>
    </lineage>
</organism>
<dbReference type="Pfam" id="PF00069">
    <property type="entry name" value="Pkinase"/>
    <property type="match status" value="1"/>
</dbReference>
<protein>
    <recommendedName>
        <fullName evidence="6">Protein kinase domain-containing protein</fullName>
    </recommendedName>
</protein>
<dbReference type="InterPro" id="IPR008271">
    <property type="entry name" value="Ser/Thr_kinase_AS"/>
</dbReference>
<keyword evidence="1" id="KW-0808">Transferase</keyword>
<evidence type="ECO:0000256" key="1">
    <source>
        <dbReference type="ARBA" id="ARBA00022679"/>
    </source>
</evidence>
<evidence type="ECO:0000313" key="8">
    <source>
        <dbReference type="Proteomes" id="UP000231436"/>
    </source>
</evidence>
<dbReference type="Gene3D" id="3.30.200.20">
    <property type="entry name" value="Phosphorylase Kinase, domain 1"/>
    <property type="match status" value="1"/>
</dbReference>
<dbReference type="SMART" id="SM00220">
    <property type="entry name" value="S_TKc"/>
    <property type="match status" value="1"/>
</dbReference>
<keyword evidence="2" id="KW-0547">Nucleotide-binding</keyword>
<dbReference type="PROSITE" id="PS50011">
    <property type="entry name" value="PROTEIN_KINASE_DOM"/>
    <property type="match status" value="1"/>
</dbReference>
<dbReference type="GO" id="GO:0004674">
    <property type="term" value="F:protein serine/threonine kinase activity"/>
    <property type="evidence" value="ECO:0007669"/>
    <property type="project" value="TreeGrafter"/>
</dbReference>
<keyword evidence="5" id="KW-1133">Transmembrane helix</keyword>
<dbReference type="GO" id="GO:0005524">
    <property type="term" value="F:ATP binding"/>
    <property type="evidence" value="ECO:0007669"/>
    <property type="project" value="UniProtKB-KW"/>
</dbReference>
<keyword evidence="5" id="KW-0812">Transmembrane</keyword>
<evidence type="ECO:0000313" key="7">
    <source>
        <dbReference type="EMBL" id="PJE76809.1"/>
    </source>
</evidence>
<feature type="transmembrane region" description="Helical" evidence="5">
    <location>
        <begin position="383"/>
        <end position="402"/>
    </location>
</feature>
<evidence type="ECO:0000256" key="3">
    <source>
        <dbReference type="ARBA" id="ARBA00022777"/>
    </source>
</evidence>
<accession>A0A2M8LH86</accession>
<keyword evidence="4" id="KW-0067">ATP-binding</keyword>
<keyword evidence="5" id="KW-0472">Membrane</keyword>
<dbReference type="AlphaFoldDB" id="A0A2M8LH86"/>